<sequence>MNEELPSVARADVDNDGPPSAGGDLPSPASSAACARSDVIVESLAERVSGSSQRHAPIDLLDLAYELANKPELEQNTNCHAASDTPGEHNRLEPQLLPAERLTLDISSHAYTEPSSLVTAHFKENERLRATASNRPLSEGDTRPISDILTDISGNFQESTFFGQSHWMKVMEPYEALGDANTTLNPATDRVEVNKSTELYKTINELKTVGRILKSARMLLPTISLEAVDSLPLKATCDILVDGYLRTFEGVFRVLHVPSFRKEYEAYWSGRITDKPSVLNIMLAAESWLAAPHAKSRLNMAGLQIQILVLVAKQVCNVEGDHVWIAAGALLRTAMYLGLHRDPSYFGKINTFHAVIRRRLWATVLELTVQSSMDMGMPPMISAQDYDTKPPSNVNDEDLREQGEDPLNAKPPDVCTDCSIHIAFTGTLALRLEFVHLINHLRFVLPYSECLRFGKELTILCQSRTDFFRDTLRHGASITPFQIKLHDALIIRSTTSHNKICLDISLAILAPATPPIPGRTDDWTLLTHRAAGFFKELMLYAISTVYYELHTQMEEHAHTCQLTAPIVPNAPAVHHPGTPPPQSQLLTAAAKPAVEEMRRVLADVYQREHSEPIDLACGRRMFWSRRHGRGDGADDITGRGVPTGAGNAIGTENESGDGDGIPGAYRHDMSTTSPSRSFFAATAEPDAFPSSHPPPPDATWNFDAHFLQDPEWFFTSTLSAEFHFDTFQLPSSRTTERLHCVSLGGAGILSAGKCMLWVPLYAPWVCFTQYTLLRLFCTV</sequence>
<evidence type="ECO:0000256" key="2">
    <source>
        <dbReference type="ARBA" id="ARBA00022833"/>
    </source>
</evidence>
<evidence type="ECO:0000256" key="5">
    <source>
        <dbReference type="ARBA" id="ARBA00023163"/>
    </source>
</evidence>
<reference evidence="9 10" key="1">
    <citation type="journal article" date="2016" name="Sci. Rep.">
        <title>Draft genome sequencing and secretome analysis of fungal phytopathogen Ascochyta rabiei provides insight into the necrotrophic effector repertoire.</title>
        <authorList>
            <person name="Verma S."/>
            <person name="Gazara R.K."/>
            <person name="Nizam S."/>
            <person name="Parween S."/>
            <person name="Chattopadhyay D."/>
            <person name="Verma P.K."/>
        </authorList>
    </citation>
    <scope>NUCLEOTIDE SEQUENCE [LARGE SCALE GENOMIC DNA]</scope>
    <source>
        <strain evidence="9 10">ArDII</strain>
    </source>
</reference>
<dbReference type="PANTHER" id="PTHR31944">
    <property type="entry name" value="HEME-RESPONSIVE ZINC FINGER TRANSCRIPTION FACTOR HAP1"/>
    <property type="match status" value="1"/>
</dbReference>
<evidence type="ECO:0000256" key="6">
    <source>
        <dbReference type="ARBA" id="ARBA00023242"/>
    </source>
</evidence>
<feature type="domain" description="Xylanolytic transcriptional activator regulatory" evidence="8">
    <location>
        <begin position="323"/>
        <end position="397"/>
    </location>
</feature>
<evidence type="ECO:0000256" key="1">
    <source>
        <dbReference type="ARBA" id="ARBA00022723"/>
    </source>
</evidence>
<dbReference type="GO" id="GO:0006351">
    <property type="term" value="P:DNA-templated transcription"/>
    <property type="evidence" value="ECO:0007669"/>
    <property type="project" value="InterPro"/>
</dbReference>
<feature type="region of interest" description="Disordered" evidence="7">
    <location>
        <begin position="382"/>
        <end position="406"/>
    </location>
</feature>
<dbReference type="GO" id="GO:0000978">
    <property type="term" value="F:RNA polymerase II cis-regulatory region sequence-specific DNA binding"/>
    <property type="evidence" value="ECO:0007669"/>
    <property type="project" value="TreeGrafter"/>
</dbReference>
<evidence type="ECO:0000313" key="10">
    <source>
        <dbReference type="Proteomes" id="UP000076837"/>
    </source>
</evidence>
<evidence type="ECO:0000259" key="8">
    <source>
        <dbReference type="SMART" id="SM00906"/>
    </source>
</evidence>
<dbReference type="InterPro" id="IPR051430">
    <property type="entry name" value="Fungal_TF_Env_Response"/>
</dbReference>
<keyword evidence="1" id="KW-0479">Metal-binding</keyword>
<feature type="region of interest" description="Disordered" evidence="7">
    <location>
        <begin position="1"/>
        <end position="31"/>
    </location>
</feature>
<dbReference type="AlphaFoldDB" id="A0A163GFY3"/>
<evidence type="ECO:0000256" key="7">
    <source>
        <dbReference type="SAM" id="MobiDB-lite"/>
    </source>
</evidence>
<dbReference type="CDD" id="cd12148">
    <property type="entry name" value="fungal_TF_MHR"/>
    <property type="match status" value="1"/>
</dbReference>
<name>A0A163GFY3_DIDRA</name>
<gene>
    <name evidence="9" type="ORF">ST47_g4009</name>
</gene>
<dbReference type="Pfam" id="PF04082">
    <property type="entry name" value="Fungal_trans"/>
    <property type="match status" value="1"/>
</dbReference>
<evidence type="ECO:0000256" key="3">
    <source>
        <dbReference type="ARBA" id="ARBA00023015"/>
    </source>
</evidence>
<keyword evidence="2" id="KW-0862">Zinc</keyword>
<evidence type="ECO:0000256" key="4">
    <source>
        <dbReference type="ARBA" id="ARBA00023125"/>
    </source>
</evidence>
<keyword evidence="6" id="KW-0539">Nucleus</keyword>
<accession>A0A163GFY3</accession>
<keyword evidence="3" id="KW-0805">Transcription regulation</keyword>
<dbReference type="InterPro" id="IPR007219">
    <property type="entry name" value="XnlR_reg_dom"/>
</dbReference>
<dbReference type="EMBL" id="JYNV01000152">
    <property type="protein sequence ID" value="KZM24838.1"/>
    <property type="molecule type" value="Genomic_DNA"/>
</dbReference>
<dbReference type="GO" id="GO:0005634">
    <property type="term" value="C:nucleus"/>
    <property type="evidence" value="ECO:0007669"/>
    <property type="project" value="TreeGrafter"/>
</dbReference>
<organism evidence="9 10">
    <name type="scientific">Didymella rabiei</name>
    <name type="common">Chickpea ascochyta blight fungus</name>
    <name type="synonym">Mycosphaerella rabiei</name>
    <dbReference type="NCBI Taxonomy" id="5454"/>
    <lineage>
        <taxon>Eukaryota</taxon>
        <taxon>Fungi</taxon>
        <taxon>Dikarya</taxon>
        <taxon>Ascomycota</taxon>
        <taxon>Pezizomycotina</taxon>
        <taxon>Dothideomycetes</taxon>
        <taxon>Pleosporomycetidae</taxon>
        <taxon>Pleosporales</taxon>
        <taxon>Pleosporineae</taxon>
        <taxon>Didymellaceae</taxon>
        <taxon>Ascochyta</taxon>
    </lineage>
</organism>
<keyword evidence="4" id="KW-0238">DNA-binding</keyword>
<dbReference type="OrthoDB" id="4337792at2759"/>
<dbReference type="SMART" id="SM00906">
    <property type="entry name" value="Fungal_trans"/>
    <property type="match status" value="1"/>
</dbReference>
<keyword evidence="10" id="KW-1185">Reference proteome</keyword>
<dbReference type="PANTHER" id="PTHR31944:SF131">
    <property type="entry name" value="HEME-RESPONSIVE ZINC FINGER TRANSCRIPTION FACTOR HAP1"/>
    <property type="match status" value="1"/>
</dbReference>
<dbReference type="GO" id="GO:0001228">
    <property type="term" value="F:DNA-binding transcription activator activity, RNA polymerase II-specific"/>
    <property type="evidence" value="ECO:0007669"/>
    <property type="project" value="TreeGrafter"/>
</dbReference>
<dbReference type="GO" id="GO:0008270">
    <property type="term" value="F:zinc ion binding"/>
    <property type="evidence" value="ECO:0007669"/>
    <property type="project" value="InterPro"/>
</dbReference>
<comment type="caution">
    <text evidence="9">The sequence shown here is derived from an EMBL/GenBank/DDBJ whole genome shotgun (WGS) entry which is preliminary data.</text>
</comment>
<dbReference type="Proteomes" id="UP000076837">
    <property type="component" value="Unassembled WGS sequence"/>
</dbReference>
<proteinExistence type="predicted"/>
<protein>
    <submittedName>
        <fullName evidence="9">DNA binding</fullName>
    </submittedName>
</protein>
<evidence type="ECO:0000313" key="9">
    <source>
        <dbReference type="EMBL" id="KZM24838.1"/>
    </source>
</evidence>
<keyword evidence="5" id="KW-0804">Transcription</keyword>
<feature type="region of interest" description="Disordered" evidence="7">
    <location>
        <begin position="633"/>
        <end position="664"/>
    </location>
</feature>